<evidence type="ECO:0000256" key="8">
    <source>
        <dbReference type="ARBA" id="ARBA00023239"/>
    </source>
</evidence>
<evidence type="ECO:0000256" key="6">
    <source>
        <dbReference type="ARBA" id="ARBA00022793"/>
    </source>
</evidence>
<dbReference type="Proteomes" id="UP000582016">
    <property type="component" value="Unassembled WGS sequence"/>
</dbReference>
<evidence type="ECO:0000256" key="5">
    <source>
        <dbReference type="ARBA" id="ARBA00020164"/>
    </source>
</evidence>
<dbReference type="Gene3D" id="3.30.1330.80">
    <property type="entry name" value="Hypothetical protein, similar to alpha- acetolactate decarboxylase, domain 2"/>
    <property type="match status" value="2"/>
</dbReference>
<comment type="catalytic activity">
    <reaction evidence="1">
        <text>(2S)-2-acetolactate + H(+) = (R)-acetoin + CO2</text>
        <dbReference type="Rhea" id="RHEA:21580"/>
        <dbReference type="ChEBI" id="CHEBI:15378"/>
        <dbReference type="ChEBI" id="CHEBI:15686"/>
        <dbReference type="ChEBI" id="CHEBI:16526"/>
        <dbReference type="ChEBI" id="CHEBI:58476"/>
        <dbReference type="EC" id="4.1.1.5"/>
    </reaction>
</comment>
<keyword evidence="6" id="KW-0210">Decarboxylase</keyword>
<accession>A0A8H5J6W7</accession>
<dbReference type="GO" id="GO:0047605">
    <property type="term" value="F:acetolactate decarboxylase activity"/>
    <property type="evidence" value="ECO:0007669"/>
    <property type="project" value="UniProtKB-EC"/>
</dbReference>
<dbReference type="InterPro" id="IPR005128">
    <property type="entry name" value="Acetolactate_a_deCO2ase"/>
</dbReference>
<dbReference type="OrthoDB" id="509395at2759"/>
<dbReference type="NCBIfam" id="TIGR01252">
    <property type="entry name" value="acetolac_decarb"/>
    <property type="match status" value="1"/>
</dbReference>
<sequence>MVELTSLISDDVLIQISSYDWAIQTPHSCNFLNQGQAVPLTHATPSHISYHPPKMPSNHLFQYSVVSALMDGVAETGITLSELLTHGDHGLGTFRNMVGEMIILDGVIYDMKPDGSVVALDEDACAQQTAPFAMITEFKPSVTASKEIPNKDSFTETLSRLLPATNNHYLVYRIEGAFKSVTVRTVGGQQSPGESLAELGKRQASHTFHDIKGTIIGFRSPAFMQGISVAGDHLHFLAAARDSGGHVLALEGDGDLEVSAARIAAVNLQLPTDDEAYNQAKLVRDDEGIAAVEG</sequence>
<dbReference type="CDD" id="cd17299">
    <property type="entry name" value="acetolactate_decarboxylase"/>
    <property type="match status" value="1"/>
</dbReference>
<comment type="pathway">
    <text evidence="2">Polyol metabolism; (R,R)-butane-2,3-diol biosynthesis; (R,R)-butane-2,3-diol from pyruvate: step 2/3.</text>
</comment>
<evidence type="ECO:0000256" key="2">
    <source>
        <dbReference type="ARBA" id="ARBA00005170"/>
    </source>
</evidence>
<dbReference type="UniPathway" id="UPA00626">
    <property type="reaction ID" value="UER00678"/>
</dbReference>
<evidence type="ECO:0000256" key="7">
    <source>
        <dbReference type="ARBA" id="ARBA00023061"/>
    </source>
</evidence>
<evidence type="ECO:0000313" key="10">
    <source>
        <dbReference type="Proteomes" id="UP000582016"/>
    </source>
</evidence>
<dbReference type="AlphaFoldDB" id="A0A8H5J6W7"/>
<dbReference type="EMBL" id="JAAOAQ010000433">
    <property type="protein sequence ID" value="KAF5547576.1"/>
    <property type="molecule type" value="Genomic_DNA"/>
</dbReference>
<comment type="caution">
    <text evidence="9">The sequence shown here is derived from an EMBL/GenBank/DDBJ whole genome shotgun (WGS) entry which is preliminary data.</text>
</comment>
<evidence type="ECO:0000256" key="3">
    <source>
        <dbReference type="ARBA" id="ARBA00007106"/>
    </source>
</evidence>
<gene>
    <name evidence="9" type="ORF">FPHYL_10165</name>
</gene>
<protein>
    <recommendedName>
        <fullName evidence="5">Alpha-acetolactate decarboxylase</fullName>
        <ecNumber evidence="4">4.1.1.5</ecNumber>
    </recommendedName>
</protein>
<evidence type="ECO:0000256" key="4">
    <source>
        <dbReference type="ARBA" id="ARBA00013204"/>
    </source>
</evidence>
<keyword evidence="7" id="KW-0005">Acetoin biosynthesis</keyword>
<dbReference type="Pfam" id="PF03306">
    <property type="entry name" value="AAL_decarboxy"/>
    <property type="match status" value="1"/>
</dbReference>
<keyword evidence="10" id="KW-1185">Reference proteome</keyword>
<dbReference type="GO" id="GO:0045151">
    <property type="term" value="P:acetoin biosynthetic process"/>
    <property type="evidence" value="ECO:0007669"/>
    <property type="project" value="UniProtKB-KW"/>
</dbReference>
<name>A0A8H5J6W7_9HYPO</name>
<keyword evidence="8" id="KW-0456">Lyase</keyword>
<proteinExistence type="inferred from homology"/>
<dbReference type="PANTHER" id="PTHR35524:SF1">
    <property type="entry name" value="ALPHA-ACETOLACTATE DECARBOXYLASE"/>
    <property type="match status" value="1"/>
</dbReference>
<dbReference type="SUPFAM" id="SSF117856">
    <property type="entry name" value="AF0104/ALDC/Ptd012-like"/>
    <property type="match status" value="1"/>
</dbReference>
<evidence type="ECO:0000256" key="1">
    <source>
        <dbReference type="ARBA" id="ARBA00001784"/>
    </source>
</evidence>
<comment type="similarity">
    <text evidence="3">Belongs to the alpha-acetolactate decarboxylase family.</text>
</comment>
<reference evidence="9 10" key="1">
    <citation type="submission" date="2020-05" db="EMBL/GenBank/DDBJ databases">
        <title>Identification and distribution of gene clusters putatively required for synthesis of sphingolipid metabolism inhibitors in phylogenetically diverse species of the filamentous fungus Fusarium.</title>
        <authorList>
            <person name="Kim H.-S."/>
            <person name="Busman M."/>
            <person name="Brown D.W."/>
            <person name="Divon H."/>
            <person name="Uhlig S."/>
            <person name="Proctor R.H."/>
        </authorList>
    </citation>
    <scope>NUCLEOTIDE SEQUENCE [LARGE SCALE GENOMIC DNA]</scope>
    <source>
        <strain evidence="9 10">NRRL 13617</strain>
    </source>
</reference>
<organism evidence="9 10">
    <name type="scientific">Fusarium phyllophilum</name>
    <dbReference type="NCBI Taxonomy" id="47803"/>
    <lineage>
        <taxon>Eukaryota</taxon>
        <taxon>Fungi</taxon>
        <taxon>Dikarya</taxon>
        <taxon>Ascomycota</taxon>
        <taxon>Pezizomycotina</taxon>
        <taxon>Sordariomycetes</taxon>
        <taxon>Hypocreomycetidae</taxon>
        <taxon>Hypocreales</taxon>
        <taxon>Nectriaceae</taxon>
        <taxon>Fusarium</taxon>
        <taxon>Fusarium fujikuroi species complex</taxon>
    </lineage>
</organism>
<dbReference type="EC" id="4.1.1.5" evidence="4"/>
<dbReference type="PANTHER" id="PTHR35524">
    <property type="entry name" value="ALPHA-ACETOLACTATE DECARBOXYLASE"/>
    <property type="match status" value="1"/>
</dbReference>
<evidence type="ECO:0000313" key="9">
    <source>
        <dbReference type="EMBL" id="KAF5547576.1"/>
    </source>
</evidence>